<feature type="domain" description="Glycosyltransferase RgtA/B/C/D-like" evidence="10">
    <location>
        <begin position="72"/>
        <end position="228"/>
    </location>
</feature>
<evidence type="ECO:0000259" key="10">
    <source>
        <dbReference type="Pfam" id="PF13231"/>
    </source>
</evidence>
<evidence type="ECO:0000256" key="1">
    <source>
        <dbReference type="ARBA" id="ARBA00004651"/>
    </source>
</evidence>
<evidence type="ECO:0000256" key="7">
    <source>
        <dbReference type="ARBA" id="ARBA00023136"/>
    </source>
</evidence>
<dbReference type="RefSeq" id="WP_269605722.1">
    <property type="nucleotide sequence ID" value="NZ_JAPWIJ010000006.1"/>
</dbReference>
<name>A0ABT4MHL2_9NOCA</name>
<evidence type="ECO:0000259" key="11">
    <source>
        <dbReference type="Pfam" id="PF24878"/>
    </source>
</evidence>
<evidence type="ECO:0000256" key="5">
    <source>
        <dbReference type="ARBA" id="ARBA00022692"/>
    </source>
</evidence>
<protein>
    <submittedName>
        <fullName evidence="12">Glycosyltransferase family 39 protein</fullName>
        <ecNumber evidence="12">2.4.-.-</ecNumber>
    </submittedName>
</protein>
<comment type="subcellular location">
    <subcellularLocation>
        <location evidence="1">Cell membrane</location>
        <topology evidence="1">Multi-pass membrane protein</topology>
    </subcellularLocation>
</comment>
<feature type="transmembrane region" description="Helical" evidence="9">
    <location>
        <begin position="216"/>
        <end position="237"/>
    </location>
</feature>
<dbReference type="InterPro" id="IPR056785">
    <property type="entry name" value="YkcA/B-like_C"/>
</dbReference>
<dbReference type="Pfam" id="PF24878">
    <property type="entry name" value="YkcB_C"/>
    <property type="match status" value="1"/>
</dbReference>
<keyword evidence="4 12" id="KW-0808">Transferase</keyword>
<dbReference type="InterPro" id="IPR050297">
    <property type="entry name" value="LipidA_mod_glycosyltrf_83"/>
</dbReference>
<dbReference type="PANTHER" id="PTHR33908">
    <property type="entry name" value="MANNOSYLTRANSFERASE YKCB-RELATED"/>
    <property type="match status" value="1"/>
</dbReference>
<feature type="transmembrane region" description="Helical" evidence="9">
    <location>
        <begin position="366"/>
        <end position="387"/>
    </location>
</feature>
<evidence type="ECO:0000313" key="12">
    <source>
        <dbReference type="EMBL" id="MCZ4519925.1"/>
    </source>
</evidence>
<evidence type="ECO:0000256" key="2">
    <source>
        <dbReference type="ARBA" id="ARBA00022475"/>
    </source>
</evidence>
<dbReference type="Pfam" id="PF13231">
    <property type="entry name" value="PMT_2"/>
    <property type="match status" value="1"/>
</dbReference>
<feature type="transmembrane region" description="Helical" evidence="9">
    <location>
        <begin position="394"/>
        <end position="414"/>
    </location>
</feature>
<feature type="transmembrane region" description="Helical" evidence="9">
    <location>
        <begin position="184"/>
        <end position="204"/>
    </location>
</feature>
<feature type="transmembrane region" description="Helical" evidence="9">
    <location>
        <begin position="340"/>
        <end position="360"/>
    </location>
</feature>
<feature type="transmembrane region" description="Helical" evidence="9">
    <location>
        <begin position="420"/>
        <end position="441"/>
    </location>
</feature>
<evidence type="ECO:0000256" key="6">
    <source>
        <dbReference type="ARBA" id="ARBA00022989"/>
    </source>
</evidence>
<gene>
    <name evidence="12" type="ORF">O4220_15535</name>
</gene>
<dbReference type="InterPro" id="IPR038731">
    <property type="entry name" value="RgtA/B/C-like"/>
</dbReference>
<keyword evidence="6 9" id="KW-1133">Transmembrane helix</keyword>
<feature type="region of interest" description="Disordered" evidence="8">
    <location>
        <begin position="477"/>
        <end position="516"/>
    </location>
</feature>
<proteinExistence type="predicted"/>
<feature type="domain" description="Putative mannosyltransferase YkcA/B-like C-terminal" evidence="11">
    <location>
        <begin position="519"/>
        <end position="600"/>
    </location>
</feature>
<comment type="caution">
    <text evidence="12">The sequence shown here is derived from an EMBL/GenBank/DDBJ whole genome shotgun (WGS) entry which is preliminary data.</text>
</comment>
<keyword evidence="5 9" id="KW-0812">Transmembrane</keyword>
<dbReference type="GO" id="GO:0016757">
    <property type="term" value="F:glycosyltransferase activity"/>
    <property type="evidence" value="ECO:0007669"/>
    <property type="project" value="UniProtKB-KW"/>
</dbReference>
<evidence type="ECO:0000313" key="13">
    <source>
        <dbReference type="Proteomes" id="UP001081071"/>
    </source>
</evidence>
<dbReference type="EMBL" id="JAPWIJ010000006">
    <property type="protein sequence ID" value="MCZ4519925.1"/>
    <property type="molecule type" value="Genomic_DNA"/>
</dbReference>
<feature type="transmembrane region" description="Helical" evidence="9">
    <location>
        <begin position="120"/>
        <end position="140"/>
    </location>
</feature>
<feature type="transmembrane region" description="Helical" evidence="9">
    <location>
        <begin position="311"/>
        <end position="328"/>
    </location>
</feature>
<evidence type="ECO:0000256" key="4">
    <source>
        <dbReference type="ARBA" id="ARBA00022679"/>
    </source>
</evidence>
<dbReference type="Proteomes" id="UP001081071">
    <property type="component" value="Unassembled WGS sequence"/>
</dbReference>
<keyword evidence="7 9" id="KW-0472">Membrane</keyword>
<reference evidence="12" key="1">
    <citation type="submission" date="2022-12" db="EMBL/GenBank/DDBJ databases">
        <authorList>
            <person name="Krivoruchko A.V."/>
            <person name="Elkin A."/>
        </authorList>
    </citation>
    <scope>NUCLEOTIDE SEQUENCE</scope>
    <source>
        <strain evidence="12">IEGM 1391</strain>
    </source>
</reference>
<organism evidence="12 13">
    <name type="scientific">Rhodococcus ruber</name>
    <dbReference type="NCBI Taxonomy" id="1830"/>
    <lineage>
        <taxon>Bacteria</taxon>
        <taxon>Bacillati</taxon>
        <taxon>Actinomycetota</taxon>
        <taxon>Actinomycetes</taxon>
        <taxon>Mycobacteriales</taxon>
        <taxon>Nocardiaceae</taxon>
        <taxon>Rhodococcus</taxon>
    </lineage>
</organism>
<keyword evidence="2" id="KW-1003">Cell membrane</keyword>
<dbReference type="EC" id="2.4.-.-" evidence="12"/>
<dbReference type="PANTHER" id="PTHR33908:SF3">
    <property type="entry name" value="UNDECAPRENYL PHOSPHATE-ALPHA-4-AMINO-4-DEOXY-L-ARABINOSE ARABINOSYL TRANSFERASE"/>
    <property type="match status" value="1"/>
</dbReference>
<keyword evidence="13" id="KW-1185">Reference proteome</keyword>
<sequence length="620" mass="65042">MTTASERDARRPRWALPALAALLVGTAGAYALDLNREQWGNSFYAAAVQAGSISWKAFLFGSSDAANSITVDKPPASLWIMELSVRIFGLNSWSLLLPQVLMAVLSVGIMYAIVARRFGYGAALIAGAVLATTPTFALMFRYDNPDALLTLTLLGAAWAMLRALEDGRTRWLVLTGAVVGLGFLTKQLQAFLVVPALAVAYAAFGPPKLGTRLLQLLAAGAAVLVSAGWWVAIVQLVPAADRPWVGGSKTDSILDLTFGYNGFGRLTGNEHAGTAGSSAGDAAQAGGFGPGGHGPQTGITRMFAAAQGGQISWLIPAALVLVVAGIVLRGKALRRDFRRAWFVMWGLWLVGCSLVFSFMSGTFHPYYTIVVAPAIAAIVGAALHELWARREKAWWRAVLVLASAITTATSFVFLARSPEFLPWLRWVVLGVGVFVAVALVFRRSRPMSIALGALAIAVALAGPVAYVADTVVTPHTGGGPSAGPAVASDQAAYRSGRGDEDAERSTQFGSPSTPDAELTGLLEADPQKYTWAAATIGSNAAAVLQLATDDPVMPVGGFSGTDPSPTLEQFEADVAAGKIHYFIAGTGKSRPSVIGDWVAATFTPRTVGDYTVFDLTALAA</sequence>
<feature type="transmembrane region" description="Helical" evidence="9">
    <location>
        <begin position="448"/>
        <end position="468"/>
    </location>
</feature>
<feature type="transmembrane region" description="Helical" evidence="9">
    <location>
        <begin position="93"/>
        <end position="114"/>
    </location>
</feature>
<keyword evidence="3 12" id="KW-0328">Glycosyltransferase</keyword>
<evidence type="ECO:0000256" key="8">
    <source>
        <dbReference type="SAM" id="MobiDB-lite"/>
    </source>
</evidence>
<accession>A0ABT4MHL2</accession>
<evidence type="ECO:0000256" key="3">
    <source>
        <dbReference type="ARBA" id="ARBA00022676"/>
    </source>
</evidence>
<evidence type="ECO:0000256" key="9">
    <source>
        <dbReference type="SAM" id="Phobius"/>
    </source>
</evidence>